<keyword evidence="7 15" id="KW-0235">DNA replication</keyword>
<evidence type="ECO:0000259" key="17">
    <source>
        <dbReference type="SMART" id="SM00479"/>
    </source>
</evidence>
<evidence type="ECO:0000256" key="5">
    <source>
        <dbReference type="ARBA" id="ARBA00022679"/>
    </source>
</evidence>
<dbReference type="CDD" id="cd07435">
    <property type="entry name" value="PHP_PolIIIA_POLC"/>
    <property type="match status" value="1"/>
</dbReference>
<dbReference type="Gene3D" id="6.10.140.1510">
    <property type="match status" value="1"/>
</dbReference>
<name>A0A1H6R920_9LACT</name>
<dbReference type="Gene3D" id="3.20.20.140">
    <property type="entry name" value="Metal-dependent hydrolases"/>
    <property type="match status" value="2"/>
</dbReference>
<evidence type="ECO:0000256" key="14">
    <source>
        <dbReference type="ARBA" id="ARBA00070925"/>
    </source>
</evidence>
<evidence type="ECO:0000256" key="6">
    <source>
        <dbReference type="ARBA" id="ARBA00022695"/>
    </source>
</evidence>
<evidence type="ECO:0000256" key="10">
    <source>
        <dbReference type="ARBA" id="ARBA00022839"/>
    </source>
</evidence>
<reference evidence="20" key="1">
    <citation type="submission" date="2016-10" db="EMBL/GenBank/DDBJ databases">
        <authorList>
            <person name="Varghese N."/>
            <person name="Submissions S."/>
        </authorList>
    </citation>
    <scope>NUCLEOTIDE SEQUENCE [LARGE SCALE GENOMIC DNA]</scope>
    <source>
        <strain evidence="20">DSM 25751</strain>
    </source>
</reference>
<dbReference type="Pfam" id="PF02811">
    <property type="entry name" value="PHP"/>
    <property type="match status" value="1"/>
</dbReference>
<dbReference type="Pfam" id="PF14579">
    <property type="entry name" value="HHH_6"/>
    <property type="match status" value="1"/>
</dbReference>
<evidence type="ECO:0000256" key="16">
    <source>
        <dbReference type="SAM" id="MobiDB-lite"/>
    </source>
</evidence>
<dbReference type="InterPro" id="IPR036397">
    <property type="entry name" value="RNaseH_sf"/>
</dbReference>
<keyword evidence="11 15" id="KW-0239">DNA-directed DNA polymerase</keyword>
<feature type="region of interest" description="Disordered" evidence="16">
    <location>
        <begin position="201"/>
        <end position="221"/>
    </location>
</feature>
<dbReference type="Pfam" id="PF11490">
    <property type="entry name" value="DNA_pol3_a_NII"/>
    <property type="match status" value="1"/>
</dbReference>
<dbReference type="Proteomes" id="UP000198564">
    <property type="component" value="Unassembled WGS sequence"/>
</dbReference>
<dbReference type="InterPro" id="IPR006054">
    <property type="entry name" value="DnaQ"/>
</dbReference>
<comment type="catalytic activity">
    <reaction evidence="13 15">
        <text>DNA(n) + a 2'-deoxyribonucleoside 5'-triphosphate = DNA(n+1) + diphosphate</text>
        <dbReference type="Rhea" id="RHEA:22508"/>
        <dbReference type="Rhea" id="RHEA-COMP:17339"/>
        <dbReference type="Rhea" id="RHEA-COMP:17340"/>
        <dbReference type="ChEBI" id="CHEBI:33019"/>
        <dbReference type="ChEBI" id="CHEBI:61560"/>
        <dbReference type="ChEBI" id="CHEBI:173112"/>
        <dbReference type="EC" id="2.7.7.7"/>
    </reaction>
</comment>
<dbReference type="STRING" id="1130080.SAMN04488113_101112"/>
<dbReference type="Pfam" id="PF14480">
    <property type="entry name" value="DNA_pol3_a_NI"/>
    <property type="match status" value="1"/>
</dbReference>
<keyword evidence="10 15" id="KW-0269">Exonuclease</keyword>
<dbReference type="PANTHER" id="PTHR32294">
    <property type="entry name" value="DNA POLYMERASE III SUBUNIT ALPHA"/>
    <property type="match status" value="1"/>
</dbReference>
<dbReference type="Gene3D" id="3.30.1900.20">
    <property type="match status" value="2"/>
</dbReference>
<dbReference type="GO" id="GO:0003677">
    <property type="term" value="F:DNA binding"/>
    <property type="evidence" value="ECO:0007669"/>
    <property type="project" value="UniProtKB-UniRule"/>
</dbReference>
<dbReference type="PANTHER" id="PTHR32294:SF5">
    <property type="entry name" value="DNA POLYMERASE III POLC-TYPE"/>
    <property type="match status" value="1"/>
</dbReference>
<dbReference type="InterPro" id="IPR004365">
    <property type="entry name" value="NA-bd_OB_tRNA"/>
</dbReference>
<dbReference type="NCBIfam" id="TIGR00573">
    <property type="entry name" value="dnaq"/>
    <property type="match status" value="1"/>
</dbReference>
<dbReference type="InterPro" id="IPR044923">
    <property type="entry name" value="PolC_middle_finger_sf"/>
</dbReference>
<keyword evidence="20" id="KW-1185">Reference proteome</keyword>
<dbReference type="EMBL" id="FNYW01000001">
    <property type="protein sequence ID" value="SEI49007.1"/>
    <property type="molecule type" value="Genomic_DNA"/>
</dbReference>
<dbReference type="InterPro" id="IPR004013">
    <property type="entry name" value="PHP_dom"/>
</dbReference>
<dbReference type="InterPro" id="IPR028112">
    <property type="entry name" value="DNA_PolC-type_N_I"/>
</dbReference>
<keyword evidence="5 15" id="KW-0808">Transferase</keyword>
<evidence type="ECO:0000256" key="15">
    <source>
        <dbReference type="HAMAP-Rule" id="MF_00356"/>
    </source>
</evidence>
<comment type="function">
    <text evidence="12">DNA polymerase III is a complex, multichain enzyme responsible for most of the replicative synthesis in bacteria. This DNA polymerase also exhibits 3' to 5' exonuclease activity. The alpha chain is the DNA polymerase.</text>
</comment>
<dbReference type="Pfam" id="PF01336">
    <property type="entry name" value="tRNA_anti-codon"/>
    <property type="match status" value="1"/>
</dbReference>
<dbReference type="CDD" id="cd04484">
    <property type="entry name" value="polC_OBF"/>
    <property type="match status" value="1"/>
</dbReference>
<evidence type="ECO:0000313" key="19">
    <source>
        <dbReference type="EMBL" id="SEI49007.1"/>
    </source>
</evidence>
<dbReference type="SUPFAM" id="SSF53098">
    <property type="entry name" value="Ribonuclease H-like"/>
    <property type="match status" value="1"/>
</dbReference>
<dbReference type="GO" id="GO:0006261">
    <property type="term" value="P:DNA-templated DNA replication"/>
    <property type="evidence" value="ECO:0007669"/>
    <property type="project" value="UniProtKB-UniRule"/>
</dbReference>
<evidence type="ECO:0000256" key="8">
    <source>
        <dbReference type="ARBA" id="ARBA00022722"/>
    </source>
</evidence>
<dbReference type="Pfam" id="PF00929">
    <property type="entry name" value="RNase_T"/>
    <property type="match status" value="1"/>
</dbReference>
<evidence type="ECO:0000256" key="7">
    <source>
        <dbReference type="ARBA" id="ARBA00022705"/>
    </source>
</evidence>
<dbReference type="NCBIfam" id="TIGR01405">
    <property type="entry name" value="polC_Gram_pos"/>
    <property type="match status" value="1"/>
</dbReference>
<gene>
    <name evidence="15" type="primary">polC</name>
    <name evidence="19" type="ORF">SAMN04488113_101112</name>
</gene>
<evidence type="ECO:0000313" key="20">
    <source>
        <dbReference type="Proteomes" id="UP000198564"/>
    </source>
</evidence>
<dbReference type="InterPro" id="IPR040982">
    <property type="entry name" value="DNA_pol3_finger"/>
</dbReference>
<evidence type="ECO:0000256" key="13">
    <source>
        <dbReference type="ARBA" id="ARBA00049244"/>
    </source>
</evidence>
<dbReference type="CDD" id="cd06127">
    <property type="entry name" value="DEDDh"/>
    <property type="match status" value="1"/>
</dbReference>
<dbReference type="Pfam" id="PF17657">
    <property type="entry name" value="DNA_pol3_finger"/>
    <property type="match status" value="1"/>
</dbReference>
<protein>
    <recommendedName>
        <fullName evidence="14 15">DNA polymerase III PolC-type</fullName>
        <shortName evidence="15">PolIII</shortName>
        <ecNumber evidence="3 15">2.7.7.7</ecNumber>
    </recommendedName>
</protein>
<dbReference type="Gene3D" id="1.10.150.870">
    <property type="match status" value="1"/>
</dbReference>
<dbReference type="InterPro" id="IPR012340">
    <property type="entry name" value="NA-bd_OB-fold"/>
</dbReference>
<dbReference type="Gene3D" id="3.30.420.10">
    <property type="entry name" value="Ribonuclease H-like superfamily/Ribonuclease H"/>
    <property type="match status" value="1"/>
</dbReference>
<evidence type="ECO:0000256" key="1">
    <source>
        <dbReference type="ARBA" id="ARBA00003452"/>
    </source>
</evidence>
<keyword evidence="6 15" id="KW-0548">Nucleotidyltransferase</keyword>
<dbReference type="SMART" id="SM00479">
    <property type="entry name" value="EXOIII"/>
    <property type="match status" value="1"/>
</dbReference>
<evidence type="ECO:0000256" key="12">
    <source>
        <dbReference type="ARBA" id="ARBA00025611"/>
    </source>
</evidence>
<dbReference type="InterPro" id="IPR006308">
    <property type="entry name" value="Pol_III_a_PolC-type_gram_pos"/>
</dbReference>
<dbReference type="InterPro" id="IPR012337">
    <property type="entry name" value="RNaseH-like_sf"/>
</dbReference>
<comment type="subcellular location">
    <subcellularLocation>
        <location evidence="2 15">Cytoplasm</location>
    </subcellularLocation>
</comment>
<dbReference type="Pfam" id="PF07733">
    <property type="entry name" value="DNA_pol3_alpha"/>
    <property type="match status" value="2"/>
</dbReference>
<dbReference type="InterPro" id="IPR003141">
    <property type="entry name" value="Pol/His_phosphatase_N"/>
</dbReference>
<comment type="function">
    <text evidence="1 15">Required for replicative DNA synthesis. This DNA polymerase also exhibits 3' to 5' exonuclease activity.</text>
</comment>
<keyword evidence="8 15" id="KW-0540">Nuclease</keyword>
<dbReference type="FunFam" id="3.30.420.10:FF:000045">
    <property type="entry name" value="3'-5' exonuclease DinG"/>
    <property type="match status" value="1"/>
</dbReference>
<dbReference type="EC" id="2.7.7.7" evidence="3 15"/>
<dbReference type="GO" id="GO:0005737">
    <property type="term" value="C:cytoplasm"/>
    <property type="evidence" value="ECO:0007669"/>
    <property type="project" value="UniProtKB-SubCell"/>
</dbReference>
<evidence type="ECO:0000256" key="4">
    <source>
        <dbReference type="ARBA" id="ARBA00022490"/>
    </source>
</evidence>
<keyword evidence="4 15" id="KW-0963">Cytoplasm</keyword>
<dbReference type="SUPFAM" id="SSF160975">
    <property type="entry name" value="AF1531-like"/>
    <property type="match status" value="1"/>
</dbReference>
<dbReference type="Gene3D" id="2.40.50.140">
    <property type="entry name" value="Nucleic acid-binding proteins"/>
    <property type="match status" value="1"/>
</dbReference>
<organism evidence="19 20">
    <name type="scientific">Alkalibacterium gilvum</name>
    <dbReference type="NCBI Taxonomy" id="1130080"/>
    <lineage>
        <taxon>Bacteria</taxon>
        <taxon>Bacillati</taxon>
        <taxon>Bacillota</taxon>
        <taxon>Bacilli</taxon>
        <taxon>Lactobacillales</taxon>
        <taxon>Carnobacteriaceae</taxon>
        <taxon>Alkalibacterium</taxon>
    </lineage>
</organism>
<evidence type="ECO:0000256" key="11">
    <source>
        <dbReference type="ARBA" id="ARBA00022932"/>
    </source>
</evidence>
<accession>A0A1H6R920</accession>
<dbReference type="GO" id="GO:0003887">
    <property type="term" value="F:DNA-directed DNA polymerase activity"/>
    <property type="evidence" value="ECO:0007669"/>
    <property type="project" value="UniProtKB-UniRule"/>
</dbReference>
<proteinExistence type="inferred from homology"/>
<dbReference type="InterPro" id="IPR011708">
    <property type="entry name" value="DNA_pol3_alpha_NTPase_dom"/>
</dbReference>
<dbReference type="InterPro" id="IPR024754">
    <property type="entry name" value="DNA_PolC-like_N_II"/>
</dbReference>
<dbReference type="Gene3D" id="1.10.150.700">
    <property type="entry name" value="PolC, middle finger domain"/>
    <property type="match status" value="1"/>
</dbReference>
<dbReference type="NCBIfam" id="NF001688">
    <property type="entry name" value="PRK00448.1"/>
    <property type="match status" value="1"/>
</dbReference>
<dbReference type="InterPro" id="IPR004805">
    <property type="entry name" value="DnaE2/DnaE/PolC"/>
</dbReference>
<feature type="domain" description="Polymerase/histidinol phosphatase N-terminal" evidence="18">
    <location>
        <begin position="339"/>
        <end position="406"/>
    </location>
</feature>
<sequence length="1443" mass="164983">MSLSKKELFQTLLKQIEYSPTFEEAEWLEGGEVEQVTVFKQEQKWRITLSLNNILPFPLFLSLKNAMKTSFDAVSDIELFIVTANPVITEEKTKQYWKYACDLSGIDSPICNQTLAENYPTIKDEQWYFLIDQELAKEKYEKEFLPKISESYHQLGFPSNFKISPLIDTNAHKKKVEEFKLQKEEDDQLLAKEYTRLVEKAEKKKEKKKDNKSEGPIKLGRPIPANEEIKQMISIEEEERRVTLEGYIFDSEVRELRSGRKLLIFKITDYSSSFSCKRFSNNEQDEAMFDRMRTGTWVKVRGSIQEDTFMRDLVMNVQDITQTYHASRKDTYPEDNKRVELHTHTNMSQMDATPSATDLVKQAADWGHKAIAITDHGVAQSYPEAHSAGNKHNVKIIYGVEANLVDDGVPIAYNESDDNLDDATYVVFDVETTGLSAIYDNIIELAAVKMYKGNVVAEFQEFIDPGHRLSNTTINLTGITDEMIRGSKSEKDVLEQFRAFSEGTLLVAHNATFDMGFLNTAYKKHGMPMSDLPVIDTLEFSRFINPTFKTHRLNTLAKRFKVNLEQHHRAIYDSQTTGQLLWIFVKKAKAEYNIERHSDLNKYMGGGDAYKKARPNHVTIWAKDQAGLKNLFKLISGSLVNYFYRVPRVPRSFLDKYREGLIVGSGCAQGEVFEAMMQRGYEEAKRKADYYDYLEIMPKEAYLDLINRELVRNKDDLEDIIENIVDLGKELNKKVIATGNVHFINPEDGVYRDILLETQNKSHVRQHKNPPVYFRTTDEMIESLSFLGDERVEEVVIKNPNDLVDSIADDITPVKEDLYTPKMEGSEEEIRKMSYDKAHELYSETLPEIIEARIEKELDSIIGNGFSVIYLISQKLVHKSVEDGYLVGSRGSVGSSLVATLTGITEVNPMPPHYRCLDCQYSEFFTNGEYGSGFDLPEKKCPKCESMLYRDGQDIPFETFLGFNGDKVPDIDLNFSGEYQSRAHLYTKELFGEEYVYRAGTIGTIADRTAFGFVKGYERDHQLTYRSAEVDRLSKGLTGVKRTTGQHPGGIIVIPDYMDVYDFSPIQFPADDQESEWKTTHFDFHSIHDNVLKLDILGHDDPSMIRMLQDLSGMDPLEIPVNDPDVMKLFSGTEVLGVTEEQIFSKTGTLGVPEFGTRFVRQMLEQTKPTTFAELLQISGLSHGTDVWLGNAEELIRKNNIPLSEVIGCRDDIMIYLQHKGLDDGLAFQIMEYVRKGRGIPDEWQKEMRDKEVPEWYIASCLKIKYMFPKAHAAAYILMALRVAYFKVHHPLYYYAAYFSIRASDFDLEAMSKGKEEIKSRMKEITDKGMDASTKEKNLLTVLEIANEMVERGFSFKMVDIDKSDAKDFLIEDDALIAPFRAVPSLGASVANAIVEARKEGPFLSKEDLSRRGKVSKTVMEYLETNQALVGMPDENQLSLFDL</sequence>
<dbReference type="HAMAP" id="MF_00356">
    <property type="entry name" value="DNApol_PolC"/>
    <property type="match status" value="1"/>
</dbReference>
<dbReference type="InterPro" id="IPR013520">
    <property type="entry name" value="Ribonucl_H"/>
</dbReference>
<feature type="compositionally biased region" description="Basic and acidic residues" evidence="16">
    <location>
        <begin position="201"/>
        <end position="215"/>
    </location>
</feature>
<dbReference type="GO" id="GO:0008408">
    <property type="term" value="F:3'-5' exonuclease activity"/>
    <property type="evidence" value="ECO:0007669"/>
    <property type="project" value="UniProtKB-UniRule"/>
</dbReference>
<keyword evidence="9 15" id="KW-0378">Hydrolase</keyword>
<evidence type="ECO:0000256" key="3">
    <source>
        <dbReference type="ARBA" id="ARBA00012417"/>
    </source>
</evidence>
<dbReference type="SMART" id="SM00481">
    <property type="entry name" value="POLIIIAc"/>
    <property type="match status" value="1"/>
</dbReference>
<feature type="domain" description="Exonuclease" evidence="17">
    <location>
        <begin position="424"/>
        <end position="590"/>
    </location>
</feature>
<dbReference type="OrthoDB" id="9804290at2"/>
<dbReference type="RefSeq" id="WP_091631836.1">
    <property type="nucleotide sequence ID" value="NZ_FNYW01000001.1"/>
</dbReference>
<evidence type="ECO:0000256" key="9">
    <source>
        <dbReference type="ARBA" id="ARBA00022801"/>
    </source>
</evidence>
<dbReference type="SUPFAM" id="SSF50249">
    <property type="entry name" value="Nucleic acid-binding proteins"/>
    <property type="match status" value="1"/>
</dbReference>
<comment type="similarity">
    <text evidence="15">Belongs to the DNA polymerase type-C family. PolC subfamily.</text>
</comment>
<dbReference type="InterPro" id="IPR029460">
    <property type="entry name" value="DNAPol_HHH"/>
</dbReference>
<evidence type="ECO:0000259" key="18">
    <source>
        <dbReference type="SMART" id="SM00481"/>
    </source>
</evidence>
<evidence type="ECO:0000256" key="2">
    <source>
        <dbReference type="ARBA" id="ARBA00004496"/>
    </source>
</evidence>